<dbReference type="InterPro" id="IPR002223">
    <property type="entry name" value="Kunitz_BPTI"/>
</dbReference>
<sequence length="76" mass="8397">IMKYNPSVALKCTPLAAKCMYMVDPGPCHGKFKVYGFDPFANICSVFVYSGCGGNPNRFADYSLCSRDCLVRAKEE</sequence>
<feature type="non-terminal residue" evidence="5">
    <location>
        <position position="76"/>
    </location>
</feature>
<dbReference type="PANTHER" id="PTHR10083:SF374">
    <property type="entry name" value="BPTI_KUNITZ INHIBITOR DOMAIN-CONTAINING PROTEIN"/>
    <property type="match status" value="1"/>
</dbReference>
<feature type="non-terminal residue" evidence="5">
    <location>
        <position position="1"/>
    </location>
</feature>
<dbReference type="SUPFAM" id="SSF57362">
    <property type="entry name" value="BPTI-like"/>
    <property type="match status" value="1"/>
</dbReference>
<dbReference type="InterPro" id="IPR036880">
    <property type="entry name" value="Kunitz_BPTI_sf"/>
</dbReference>
<dbReference type="PRINTS" id="PR00759">
    <property type="entry name" value="BASICPTASE"/>
</dbReference>
<evidence type="ECO:0000256" key="1">
    <source>
        <dbReference type="ARBA" id="ARBA00022690"/>
    </source>
</evidence>
<keyword evidence="1" id="KW-0646">Protease inhibitor</keyword>
<dbReference type="SMART" id="SM00131">
    <property type="entry name" value="KU"/>
    <property type="match status" value="1"/>
</dbReference>
<dbReference type="Pfam" id="PF00014">
    <property type="entry name" value="Kunitz_BPTI"/>
    <property type="match status" value="1"/>
</dbReference>
<keyword evidence="3" id="KW-1015">Disulfide bond</keyword>
<evidence type="ECO:0000313" key="6">
    <source>
        <dbReference type="Proteomes" id="UP001200034"/>
    </source>
</evidence>
<dbReference type="PANTHER" id="PTHR10083">
    <property type="entry name" value="KUNITZ-TYPE PROTEASE INHIBITOR-RELATED"/>
    <property type="match status" value="1"/>
</dbReference>
<keyword evidence="2" id="KW-0722">Serine protease inhibitor</keyword>
<organism evidence="5 6">
    <name type="scientific">Drosophila rubida</name>
    <dbReference type="NCBI Taxonomy" id="30044"/>
    <lineage>
        <taxon>Eukaryota</taxon>
        <taxon>Metazoa</taxon>
        <taxon>Ecdysozoa</taxon>
        <taxon>Arthropoda</taxon>
        <taxon>Hexapoda</taxon>
        <taxon>Insecta</taxon>
        <taxon>Pterygota</taxon>
        <taxon>Neoptera</taxon>
        <taxon>Endopterygota</taxon>
        <taxon>Diptera</taxon>
        <taxon>Brachycera</taxon>
        <taxon>Muscomorpha</taxon>
        <taxon>Ephydroidea</taxon>
        <taxon>Drosophilidae</taxon>
        <taxon>Drosophila</taxon>
    </lineage>
</organism>
<keyword evidence="6" id="KW-1185">Reference proteome</keyword>
<reference evidence="5" key="1">
    <citation type="journal article" date="2021" name="Mol. Ecol. Resour.">
        <title>Phylogenomic analyses of the genus Drosophila reveals genomic signals of climate adaptation.</title>
        <authorList>
            <person name="Li F."/>
            <person name="Rane R.V."/>
            <person name="Luria V."/>
            <person name="Xiong Z."/>
            <person name="Chen J."/>
            <person name="Li Z."/>
            <person name="Catullo R.A."/>
            <person name="Griffin P.C."/>
            <person name="Schiffer M."/>
            <person name="Pearce S."/>
            <person name="Lee S.F."/>
            <person name="McElroy K."/>
            <person name="Stocker A."/>
            <person name="Shirriffs J."/>
            <person name="Cockerell F."/>
            <person name="Coppin C."/>
            <person name="Sgro C.M."/>
            <person name="Karger A."/>
            <person name="Cain J.W."/>
            <person name="Weber J.A."/>
            <person name="Santpere G."/>
            <person name="Kirschner M.W."/>
            <person name="Hoffmann A.A."/>
            <person name="Oakeshott J.G."/>
            <person name="Zhang G."/>
        </authorList>
    </citation>
    <scope>NUCLEOTIDE SEQUENCE</scope>
    <source>
        <strain evidence="5">BGI-SZ-2011g</strain>
    </source>
</reference>
<evidence type="ECO:0000256" key="3">
    <source>
        <dbReference type="ARBA" id="ARBA00023157"/>
    </source>
</evidence>
<dbReference type="InterPro" id="IPR020901">
    <property type="entry name" value="Prtase_inh_Kunz-CS"/>
</dbReference>
<evidence type="ECO:0000259" key="4">
    <source>
        <dbReference type="PROSITE" id="PS50279"/>
    </source>
</evidence>
<evidence type="ECO:0000256" key="2">
    <source>
        <dbReference type="ARBA" id="ARBA00022900"/>
    </source>
</evidence>
<protein>
    <recommendedName>
        <fullName evidence="4">BPTI/Kunitz inhibitor domain-containing protein</fullName>
    </recommendedName>
</protein>
<dbReference type="CDD" id="cd00109">
    <property type="entry name" value="Kunitz-type"/>
    <property type="match status" value="1"/>
</dbReference>
<dbReference type="InterPro" id="IPR050098">
    <property type="entry name" value="TFPI/VKTCI-like"/>
</dbReference>
<dbReference type="AlphaFoldDB" id="A0AAD4KC35"/>
<feature type="domain" description="BPTI/Kunitz inhibitor" evidence="4">
    <location>
        <begin position="19"/>
        <end position="69"/>
    </location>
</feature>
<dbReference type="GO" id="GO:0005615">
    <property type="term" value="C:extracellular space"/>
    <property type="evidence" value="ECO:0007669"/>
    <property type="project" value="TreeGrafter"/>
</dbReference>
<dbReference type="GO" id="GO:0004867">
    <property type="term" value="F:serine-type endopeptidase inhibitor activity"/>
    <property type="evidence" value="ECO:0007669"/>
    <property type="project" value="UniProtKB-KW"/>
</dbReference>
<dbReference type="PROSITE" id="PS00280">
    <property type="entry name" value="BPTI_KUNITZ_1"/>
    <property type="match status" value="1"/>
</dbReference>
<evidence type="ECO:0000313" key="5">
    <source>
        <dbReference type="EMBL" id="KAH8388347.1"/>
    </source>
</evidence>
<dbReference type="Proteomes" id="UP001200034">
    <property type="component" value="Unassembled WGS sequence"/>
</dbReference>
<dbReference type="Gene3D" id="4.10.410.10">
    <property type="entry name" value="Pancreatic trypsin inhibitor Kunitz domain"/>
    <property type="match status" value="1"/>
</dbReference>
<accession>A0AAD4KC35</accession>
<proteinExistence type="predicted"/>
<comment type="caution">
    <text evidence="5">The sequence shown here is derived from an EMBL/GenBank/DDBJ whole genome shotgun (WGS) entry which is preliminary data.</text>
</comment>
<dbReference type="PROSITE" id="PS50279">
    <property type="entry name" value="BPTI_KUNITZ_2"/>
    <property type="match status" value="1"/>
</dbReference>
<name>A0AAD4KC35_9MUSC</name>
<dbReference type="EMBL" id="JAJJHW010000014">
    <property type="protein sequence ID" value="KAH8388347.1"/>
    <property type="molecule type" value="Genomic_DNA"/>
</dbReference>
<gene>
    <name evidence="5" type="ORF">KR093_004740</name>
</gene>